<feature type="coiled-coil region" evidence="1">
    <location>
        <begin position="649"/>
        <end position="676"/>
    </location>
</feature>
<dbReference type="PANTHER" id="PTHR38644:SF1">
    <property type="entry name" value="EXPRESSED PROTEIN"/>
    <property type="match status" value="1"/>
</dbReference>
<keyword evidence="3" id="KW-1133">Transmembrane helix</keyword>
<dbReference type="AlphaFoldDB" id="A0A8K0XUS4"/>
<sequence length="680" mass="74788">MPTCSATSLRSQHLKTCLWDACSLSTRSKESCRGLPNPRLSSSAAAVAPRPRPSTTGNHPAPTARTPLTTVHYTTAFLRRVLPSKERENVRETDSLEFWENMLGKAQDGLSVPTTGMGAARIVVYGVGECSGARELVDALLEEPFAPEYAKTHIRERWKSLDSSNSLLLRYGTVTRDAEGTNILSVRSSWLQQFPIPVEIQELPSRTPTPTHTHVLPQQKITSLHAVPLFSADIPIIVCNPLTTNLSTLFSDTSIPWTHTNAILVITSSSTVPVPPLLEQQLWARAPSTLKVLFVDPVRALLALQTLGEDSNSASSVQRYQDGFSESRVSSVSAAIAQQLEAMNNPSTGPNGVFDRLRKQNVLDLVSDSLHVCRNTVKAAEHETDAVRRGVGSLQGQMEEFKAKIGSDVFGVEAEKSEVKVALDQAKAGVKKTMDRLTGWRMLWKVDDIADTVNASIDRSWCRDLENKLIFQVGRLSVTQNFLTGAANALLSSFPKPSTFHSLILQNTLAQLRVQPSFAVHPSSLTLPIYTRRTQLTYPTNALHQSAQRAVVGMGGSVLSGMGVAWAGWADQLELLGHFSLGVGAETAAGLGMFTAVAGIWYSIGRWEKAKRRWWRDWDRVGEGLERDLRATLNQVVADQVLVVPTTACENLRDMIKKREDEVAQLKDEITILEQDCVRR</sequence>
<evidence type="ECO:0000313" key="6">
    <source>
        <dbReference type="Proteomes" id="UP000813824"/>
    </source>
</evidence>
<proteinExistence type="predicted"/>
<dbReference type="InterPro" id="IPR056196">
    <property type="entry name" value="Mmc1_C"/>
</dbReference>
<dbReference type="EMBL" id="JAEVFJ010000001">
    <property type="protein sequence ID" value="KAH8108002.1"/>
    <property type="molecule type" value="Genomic_DNA"/>
</dbReference>
<gene>
    <name evidence="5" type="ORF">BXZ70DRAFT_1003420</name>
</gene>
<keyword evidence="3" id="KW-0472">Membrane</keyword>
<accession>A0A8K0XUS4</accession>
<feature type="domain" description="Mmc1 C-terminal" evidence="4">
    <location>
        <begin position="430"/>
        <end position="616"/>
    </location>
</feature>
<keyword evidence="6" id="KW-1185">Reference proteome</keyword>
<dbReference type="OrthoDB" id="5319015at2759"/>
<organism evidence="5 6">
    <name type="scientific">Cristinia sonorae</name>
    <dbReference type="NCBI Taxonomy" id="1940300"/>
    <lineage>
        <taxon>Eukaryota</taxon>
        <taxon>Fungi</taxon>
        <taxon>Dikarya</taxon>
        <taxon>Basidiomycota</taxon>
        <taxon>Agaricomycotina</taxon>
        <taxon>Agaricomycetes</taxon>
        <taxon>Agaricomycetidae</taxon>
        <taxon>Agaricales</taxon>
        <taxon>Pleurotineae</taxon>
        <taxon>Stephanosporaceae</taxon>
        <taxon>Cristinia</taxon>
    </lineage>
</organism>
<comment type="caution">
    <text evidence="5">The sequence shown here is derived from an EMBL/GenBank/DDBJ whole genome shotgun (WGS) entry which is preliminary data.</text>
</comment>
<dbReference type="PANTHER" id="PTHR38644">
    <property type="entry name" value="EXPRESSED PROTEIN"/>
    <property type="match status" value="1"/>
</dbReference>
<dbReference type="Proteomes" id="UP000813824">
    <property type="component" value="Unassembled WGS sequence"/>
</dbReference>
<keyword evidence="3" id="KW-0812">Transmembrane</keyword>
<keyword evidence="1" id="KW-0175">Coiled coil</keyword>
<evidence type="ECO:0000259" key="4">
    <source>
        <dbReference type="Pfam" id="PF23868"/>
    </source>
</evidence>
<evidence type="ECO:0000256" key="3">
    <source>
        <dbReference type="SAM" id="Phobius"/>
    </source>
</evidence>
<name>A0A8K0XUS4_9AGAR</name>
<protein>
    <recommendedName>
        <fullName evidence="4">Mmc1 C-terminal domain-containing protein</fullName>
    </recommendedName>
</protein>
<dbReference type="Pfam" id="PF23868">
    <property type="entry name" value="Mmc1_C"/>
    <property type="match status" value="1"/>
</dbReference>
<reference evidence="5" key="1">
    <citation type="journal article" date="2021" name="New Phytol.">
        <title>Evolutionary innovations through gain and loss of genes in the ectomycorrhizal Boletales.</title>
        <authorList>
            <person name="Wu G."/>
            <person name="Miyauchi S."/>
            <person name="Morin E."/>
            <person name="Kuo A."/>
            <person name="Drula E."/>
            <person name="Varga T."/>
            <person name="Kohler A."/>
            <person name="Feng B."/>
            <person name="Cao Y."/>
            <person name="Lipzen A."/>
            <person name="Daum C."/>
            <person name="Hundley H."/>
            <person name="Pangilinan J."/>
            <person name="Johnson J."/>
            <person name="Barry K."/>
            <person name="LaButti K."/>
            <person name="Ng V."/>
            <person name="Ahrendt S."/>
            <person name="Min B."/>
            <person name="Choi I.G."/>
            <person name="Park H."/>
            <person name="Plett J.M."/>
            <person name="Magnuson J."/>
            <person name="Spatafora J.W."/>
            <person name="Nagy L.G."/>
            <person name="Henrissat B."/>
            <person name="Grigoriev I.V."/>
            <person name="Yang Z.L."/>
            <person name="Xu J."/>
            <person name="Martin F.M."/>
        </authorList>
    </citation>
    <scope>NUCLEOTIDE SEQUENCE</scope>
    <source>
        <strain evidence="5">KKN 215</strain>
    </source>
</reference>
<feature type="compositionally biased region" description="Low complexity" evidence="2">
    <location>
        <begin position="38"/>
        <end position="49"/>
    </location>
</feature>
<evidence type="ECO:0000256" key="1">
    <source>
        <dbReference type="SAM" id="Coils"/>
    </source>
</evidence>
<feature type="region of interest" description="Disordered" evidence="2">
    <location>
        <begin position="31"/>
        <end position="66"/>
    </location>
</feature>
<evidence type="ECO:0000256" key="2">
    <source>
        <dbReference type="SAM" id="MobiDB-lite"/>
    </source>
</evidence>
<feature type="transmembrane region" description="Helical" evidence="3">
    <location>
        <begin position="581"/>
        <end position="604"/>
    </location>
</feature>
<evidence type="ECO:0000313" key="5">
    <source>
        <dbReference type="EMBL" id="KAH8108002.1"/>
    </source>
</evidence>